<dbReference type="Gene3D" id="3.90.1150.10">
    <property type="entry name" value="Aspartate Aminotransferase, domain 1"/>
    <property type="match status" value="1"/>
</dbReference>
<dbReference type="EMBL" id="SODD01000007">
    <property type="protein sequence ID" value="TDW24922.1"/>
    <property type="molecule type" value="Genomic_DNA"/>
</dbReference>
<comment type="subcellular location">
    <subcellularLocation>
        <location evidence="5">Cytoplasm</location>
    </subcellularLocation>
</comment>
<dbReference type="EC" id="2.6.1.11" evidence="5"/>
<feature type="binding site" evidence="5">
    <location>
        <begin position="222"/>
        <end position="225"/>
    </location>
    <ligand>
        <name>pyridoxal 5'-phosphate</name>
        <dbReference type="ChEBI" id="CHEBI:597326"/>
    </ligand>
</feature>
<comment type="caution">
    <text evidence="6">The sequence shown here is derived from an EMBL/GenBank/DDBJ whole genome shotgun (WGS) entry which is preliminary data.</text>
</comment>
<dbReference type="UniPathway" id="UPA00068">
    <property type="reaction ID" value="UER00109"/>
</dbReference>
<evidence type="ECO:0000256" key="1">
    <source>
        <dbReference type="ARBA" id="ARBA00022576"/>
    </source>
</evidence>
<keyword evidence="2 5" id="KW-0028">Amino-acid biosynthesis</keyword>
<dbReference type="FunFam" id="3.40.640.10:FF:000004">
    <property type="entry name" value="Acetylornithine aminotransferase"/>
    <property type="match status" value="1"/>
</dbReference>
<feature type="binding site" evidence="5">
    <location>
        <position position="137"/>
    </location>
    <ligand>
        <name>pyridoxal 5'-phosphate</name>
        <dbReference type="ChEBI" id="CHEBI:597326"/>
    </ligand>
</feature>
<accession>A0A4R8A373</accession>
<dbReference type="InterPro" id="IPR015421">
    <property type="entry name" value="PyrdxlP-dep_Trfase_major"/>
</dbReference>
<sequence>MNNVLKMREHAYIANTYNRFDVALKYGNGVIVVDDEGKEYLDFTSGIGVCGLGHSFEPWVKATTKQLKDIEHTSNLFYTEPMVDVAEKLCKAAKLEKVFFANSGAEANEGAIKAARKYAFDIYKGDRSEIITLKNSFHGRTISTLSATGQDSFHQFFDPFTPGFVYVEANNFEELASAINSKTLAIMVEVVQGEGGVIPLAETYLQAIQDICDHKDILFIVDEVQTGMGRTGSLFAYMQYGLKPDIVTCAKGLGNGLPIGAVLLGDKVEDIFEKGDHGSTFGANPVSCAGANVVMDYMNDSLYSNVIKMGDLLVTKLKEIPQVVQVDGLGLMLGIEIDASIAAREVVEACIEKGLLILTAKNRLRLLPPLVITDKHIEKAVKILADVLASKAKG</sequence>
<dbReference type="HAMAP" id="MF_01107">
    <property type="entry name" value="ArgD_aminotrans_3"/>
    <property type="match status" value="1"/>
</dbReference>
<gene>
    <name evidence="5" type="primary">argD</name>
    <name evidence="6" type="ORF">EDD63_10775</name>
</gene>
<dbReference type="PROSITE" id="PS00600">
    <property type="entry name" value="AA_TRANSFER_CLASS_3"/>
    <property type="match status" value="1"/>
</dbReference>
<feature type="binding site" evidence="5">
    <location>
        <position position="279"/>
    </location>
    <ligand>
        <name>N(2)-acetyl-L-ornithine</name>
        <dbReference type="ChEBI" id="CHEBI:57805"/>
    </ligand>
</feature>
<feature type="binding site" evidence="5">
    <location>
        <position position="280"/>
    </location>
    <ligand>
        <name>pyridoxal 5'-phosphate</name>
        <dbReference type="ChEBI" id="CHEBI:597326"/>
    </ligand>
</feature>
<evidence type="ECO:0000313" key="6">
    <source>
        <dbReference type="EMBL" id="TDW24922.1"/>
    </source>
</evidence>
<evidence type="ECO:0000256" key="3">
    <source>
        <dbReference type="ARBA" id="ARBA00022679"/>
    </source>
</evidence>
<evidence type="ECO:0000256" key="2">
    <source>
        <dbReference type="ARBA" id="ARBA00022605"/>
    </source>
</evidence>
<evidence type="ECO:0000256" key="5">
    <source>
        <dbReference type="HAMAP-Rule" id="MF_01107"/>
    </source>
</evidence>
<keyword evidence="5" id="KW-0963">Cytoplasm</keyword>
<dbReference type="Pfam" id="PF00202">
    <property type="entry name" value="Aminotran_3"/>
    <property type="match status" value="1"/>
</dbReference>
<reference evidence="6 7" key="1">
    <citation type="submission" date="2019-03" db="EMBL/GenBank/DDBJ databases">
        <title>Genomic Encyclopedia of Type Strains, Phase IV (KMG-IV): sequencing the most valuable type-strain genomes for metagenomic binning, comparative biology and taxonomic classification.</title>
        <authorList>
            <person name="Goeker M."/>
        </authorList>
    </citation>
    <scope>NUCLEOTIDE SEQUENCE [LARGE SCALE GENOMIC DNA]</scope>
    <source>
        <strain evidence="6 7">DSM 28867</strain>
    </source>
</reference>
<dbReference type="SUPFAM" id="SSF53383">
    <property type="entry name" value="PLP-dependent transferases"/>
    <property type="match status" value="1"/>
</dbReference>
<dbReference type="AlphaFoldDB" id="A0A4R8A373"/>
<dbReference type="PANTHER" id="PTHR11986:SF79">
    <property type="entry name" value="ACETYLORNITHINE AMINOTRANSFERASE, MITOCHONDRIAL"/>
    <property type="match status" value="1"/>
</dbReference>
<dbReference type="NCBIfam" id="TIGR00707">
    <property type="entry name" value="argD"/>
    <property type="match status" value="1"/>
</dbReference>
<feature type="binding site" evidence="5">
    <location>
        <begin position="104"/>
        <end position="105"/>
    </location>
    <ligand>
        <name>pyridoxal 5'-phosphate</name>
        <dbReference type="ChEBI" id="CHEBI:597326"/>
    </ligand>
</feature>
<comment type="cofactor">
    <cofactor evidence="5">
        <name>pyridoxal 5'-phosphate</name>
        <dbReference type="ChEBI" id="CHEBI:597326"/>
    </cofactor>
    <text evidence="5">Binds 1 pyridoxal phosphate per subunit.</text>
</comment>
<comment type="subunit">
    <text evidence="5">Homodimer.</text>
</comment>
<dbReference type="Proteomes" id="UP000294743">
    <property type="component" value="Unassembled WGS sequence"/>
</dbReference>
<dbReference type="PANTHER" id="PTHR11986">
    <property type="entry name" value="AMINOTRANSFERASE CLASS III"/>
    <property type="match status" value="1"/>
</dbReference>
<keyword evidence="5" id="KW-0055">Arginine biosynthesis</keyword>
<keyword evidence="7" id="KW-1185">Reference proteome</keyword>
<proteinExistence type="inferred from homology"/>
<keyword evidence="3 5" id="KW-0808">Transferase</keyword>
<dbReference type="InterPro" id="IPR049704">
    <property type="entry name" value="Aminotrans_3_PPA_site"/>
</dbReference>
<dbReference type="GO" id="GO:0003992">
    <property type="term" value="F:N2-acetyl-L-ornithine:2-oxoglutarate 5-aminotransferase activity"/>
    <property type="evidence" value="ECO:0007669"/>
    <property type="project" value="UniProtKB-UniRule"/>
</dbReference>
<comment type="miscellaneous">
    <text evidence="5">May also have succinyldiaminopimelate aminotransferase activity, thus carrying out the corresponding step in lysine biosynthesis.</text>
</comment>
<dbReference type="InterPro" id="IPR050103">
    <property type="entry name" value="Class-III_PLP-dep_AT"/>
</dbReference>
<keyword evidence="4 5" id="KW-0663">Pyridoxal phosphate</keyword>
<dbReference type="CDD" id="cd00610">
    <property type="entry name" value="OAT_like"/>
    <property type="match status" value="1"/>
</dbReference>
<dbReference type="GO" id="GO:0042802">
    <property type="term" value="F:identical protein binding"/>
    <property type="evidence" value="ECO:0007669"/>
    <property type="project" value="TreeGrafter"/>
</dbReference>
<comment type="similarity">
    <text evidence="5">Belongs to the class-III pyridoxal-phosphate-dependent aminotransferase family. ArgD subfamily.</text>
</comment>
<comment type="pathway">
    <text evidence="5">Amino-acid biosynthesis; L-arginine biosynthesis; N(2)-acetyl-L-ornithine from L-glutamate: step 4/4.</text>
</comment>
<dbReference type="NCBIfam" id="NF002325">
    <property type="entry name" value="PRK01278.1"/>
    <property type="match status" value="1"/>
</dbReference>
<dbReference type="Gene3D" id="3.40.640.10">
    <property type="entry name" value="Type I PLP-dependent aspartate aminotransferase-like (Major domain)"/>
    <property type="match status" value="1"/>
</dbReference>
<dbReference type="RefSeq" id="WP_134168527.1">
    <property type="nucleotide sequence ID" value="NZ_SODD01000007.1"/>
</dbReference>
<protein>
    <recommendedName>
        <fullName evidence="5">Acetylornithine aminotransferase</fullName>
        <shortName evidence="5">ACOAT</shortName>
        <ecNumber evidence="5">2.6.1.11</ecNumber>
    </recommendedName>
</protein>
<comment type="catalytic activity">
    <reaction evidence="5">
        <text>N(2)-acetyl-L-ornithine + 2-oxoglutarate = N-acetyl-L-glutamate 5-semialdehyde + L-glutamate</text>
        <dbReference type="Rhea" id="RHEA:18049"/>
        <dbReference type="ChEBI" id="CHEBI:16810"/>
        <dbReference type="ChEBI" id="CHEBI:29123"/>
        <dbReference type="ChEBI" id="CHEBI:29985"/>
        <dbReference type="ChEBI" id="CHEBI:57805"/>
        <dbReference type="EC" id="2.6.1.11"/>
    </reaction>
</comment>
<evidence type="ECO:0000256" key="4">
    <source>
        <dbReference type="ARBA" id="ARBA00022898"/>
    </source>
</evidence>
<dbReference type="GO" id="GO:0030170">
    <property type="term" value="F:pyridoxal phosphate binding"/>
    <property type="evidence" value="ECO:0007669"/>
    <property type="project" value="InterPro"/>
</dbReference>
<evidence type="ECO:0000313" key="7">
    <source>
        <dbReference type="Proteomes" id="UP000294743"/>
    </source>
</evidence>
<dbReference type="InterPro" id="IPR004636">
    <property type="entry name" value="AcOrn/SuccOrn_fam"/>
</dbReference>
<name>A0A4R8A373_9FIRM</name>
<keyword evidence="1 5" id="KW-0032">Aminotransferase</keyword>
<dbReference type="GO" id="GO:0006526">
    <property type="term" value="P:L-arginine biosynthetic process"/>
    <property type="evidence" value="ECO:0007669"/>
    <property type="project" value="UniProtKB-UniRule"/>
</dbReference>
<feature type="binding site" evidence="5">
    <location>
        <position position="140"/>
    </location>
    <ligand>
        <name>N(2)-acetyl-L-ornithine</name>
        <dbReference type="ChEBI" id="CHEBI:57805"/>
    </ligand>
</feature>
<dbReference type="InterPro" id="IPR015422">
    <property type="entry name" value="PyrdxlP-dep_Trfase_small"/>
</dbReference>
<dbReference type="GO" id="GO:0005737">
    <property type="term" value="C:cytoplasm"/>
    <property type="evidence" value="ECO:0007669"/>
    <property type="project" value="UniProtKB-SubCell"/>
</dbReference>
<dbReference type="InterPro" id="IPR005814">
    <property type="entry name" value="Aminotrans_3"/>
</dbReference>
<dbReference type="OrthoDB" id="9807885at2"/>
<dbReference type="PIRSF" id="PIRSF000521">
    <property type="entry name" value="Transaminase_4ab_Lys_Orn"/>
    <property type="match status" value="1"/>
</dbReference>
<feature type="modified residue" description="N6-(pyridoxal phosphate)lysine" evidence="5">
    <location>
        <position position="251"/>
    </location>
</feature>
<dbReference type="InterPro" id="IPR015424">
    <property type="entry name" value="PyrdxlP-dep_Trfase"/>
</dbReference>
<organism evidence="6 7">
    <name type="scientific">Breznakia blatticola</name>
    <dbReference type="NCBI Taxonomy" id="1754012"/>
    <lineage>
        <taxon>Bacteria</taxon>
        <taxon>Bacillati</taxon>
        <taxon>Bacillota</taxon>
        <taxon>Erysipelotrichia</taxon>
        <taxon>Erysipelotrichales</taxon>
        <taxon>Erysipelotrichaceae</taxon>
        <taxon>Breznakia</taxon>
    </lineage>
</organism>